<accession>A0ACC0B011</accession>
<dbReference type="EMBL" id="CM044704">
    <property type="protein sequence ID" value="KAI5665970.1"/>
    <property type="molecule type" value="Genomic_DNA"/>
</dbReference>
<name>A0ACC0B011_CATRO</name>
<protein>
    <submittedName>
        <fullName evidence="1">Uncharacterized protein</fullName>
    </submittedName>
</protein>
<evidence type="ECO:0000313" key="2">
    <source>
        <dbReference type="Proteomes" id="UP001060085"/>
    </source>
</evidence>
<evidence type="ECO:0000313" key="1">
    <source>
        <dbReference type="EMBL" id="KAI5665970.1"/>
    </source>
</evidence>
<proteinExistence type="predicted"/>
<comment type="caution">
    <text evidence="1">The sequence shown here is derived from an EMBL/GenBank/DDBJ whole genome shotgun (WGS) entry which is preliminary data.</text>
</comment>
<reference evidence="2" key="1">
    <citation type="journal article" date="2023" name="Nat. Plants">
        <title>Single-cell RNA sequencing provides a high-resolution roadmap for understanding the multicellular compartmentation of specialized metabolism.</title>
        <authorList>
            <person name="Sun S."/>
            <person name="Shen X."/>
            <person name="Li Y."/>
            <person name="Li Y."/>
            <person name="Wang S."/>
            <person name="Li R."/>
            <person name="Zhang H."/>
            <person name="Shen G."/>
            <person name="Guo B."/>
            <person name="Wei J."/>
            <person name="Xu J."/>
            <person name="St-Pierre B."/>
            <person name="Chen S."/>
            <person name="Sun C."/>
        </authorList>
    </citation>
    <scope>NUCLEOTIDE SEQUENCE [LARGE SCALE GENOMIC DNA]</scope>
</reference>
<sequence length="390" mass="42342">MASSTTSNVYIHVIEDVINKVREEFVNNGGPGDSVLNELQGIWEMKMMQAGAILGPIDRSSASKSTPGGPITPVHDLNVPYEGTEEYETPTADMLFTPTPLQTPMPTPLPGTAQTPLPGTAQTPLPGTAQTPGTVDSSLYNIPTGGTPITPNEYSTVNDSGGASEVKPGHGRPSPYMQPPSPWLNQRPPLDVNVAYVEGREEGDRGAPHQPMTQDFFMMSSGKRKRDEFPPQYPNGGYIPQQDGAGDSILNDLKGASSSSRIPQLDGPISDPYDDVLSTPNIYNYQGVVNEDYNIVNTPAPNDMQAATPAPLPQNEVVDDDDDEPLNEDDDDELDDVDQGEDLNTTHLVLAQFDKVTRTKSRWKCTLKDGIMHINNKDILFNKATGEFDF</sequence>
<keyword evidence="2" id="KW-1185">Reference proteome</keyword>
<gene>
    <name evidence="1" type="ORF">M9H77_15823</name>
</gene>
<organism evidence="1 2">
    <name type="scientific">Catharanthus roseus</name>
    <name type="common">Madagascar periwinkle</name>
    <name type="synonym">Vinca rosea</name>
    <dbReference type="NCBI Taxonomy" id="4058"/>
    <lineage>
        <taxon>Eukaryota</taxon>
        <taxon>Viridiplantae</taxon>
        <taxon>Streptophyta</taxon>
        <taxon>Embryophyta</taxon>
        <taxon>Tracheophyta</taxon>
        <taxon>Spermatophyta</taxon>
        <taxon>Magnoliopsida</taxon>
        <taxon>eudicotyledons</taxon>
        <taxon>Gunneridae</taxon>
        <taxon>Pentapetalae</taxon>
        <taxon>asterids</taxon>
        <taxon>lamiids</taxon>
        <taxon>Gentianales</taxon>
        <taxon>Apocynaceae</taxon>
        <taxon>Rauvolfioideae</taxon>
        <taxon>Vinceae</taxon>
        <taxon>Catharanthinae</taxon>
        <taxon>Catharanthus</taxon>
    </lineage>
</organism>
<dbReference type="Proteomes" id="UP001060085">
    <property type="component" value="Linkage Group LG04"/>
</dbReference>